<keyword evidence="5" id="KW-1185">Reference proteome</keyword>
<dbReference type="GO" id="GO:0016787">
    <property type="term" value="F:hydrolase activity"/>
    <property type="evidence" value="ECO:0007669"/>
    <property type="project" value="UniProtKB-KW"/>
</dbReference>
<dbReference type="GO" id="GO:0016042">
    <property type="term" value="P:lipid catabolic process"/>
    <property type="evidence" value="ECO:0007669"/>
    <property type="project" value="UniProtKB-KW"/>
</dbReference>
<evidence type="ECO:0000313" key="4">
    <source>
        <dbReference type="EMBL" id="KAE9619297.1"/>
    </source>
</evidence>
<proteinExistence type="predicted"/>
<name>A0A6A4QZZ2_LUPAL</name>
<keyword evidence="1" id="KW-0378">Hydrolase</keyword>
<reference evidence="5" key="1">
    <citation type="journal article" date="2020" name="Nat. Commun.">
        <title>Genome sequence of the cluster root forming white lupin.</title>
        <authorList>
            <person name="Hufnagel B."/>
            <person name="Marques A."/>
            <person name="Soriano A."/>
            <person name="Marques L."/>
            <person name="Divol F."/>
            <person name="Doumas P."/>
            <person name="Sallet E."/>
            <person name="Mancinotti D."/>
            <person name="Carrere S."/>
            <person name="Marande W."/>
            <person name="Arribat S."/>
            <person name="Keller J."/>
            <person name="Huneau C."/>
            <person name="Blein T."/>
            <person name="Aime D."/>
            <person name="Laguerre M."/>
            <person name="Taylor J."/>
            <person name="Schubert V."/>
            <person name="Nelson M."/>
            <person name="Geu-Flores F."/>
            <person name="Crespi M."/>
            <person name="Gallardo-Guerrero K."/>
            <person name="Delaux P.-M."/>
            <person name="Salse J."/>
            <person name="Berges H."/>
            <person name="Guyot R."/>
            <person name="Gouzy J."/>
            <person name="Peret B."/>
        </authorList>
    </citation>
    <scope>NUCLEOTIDE SEQUENCE [LARGE SCALE GENOMIC DNA]</scope>
    <source>
        <strain evidence="5">cv. Amiga</strain>
    </source>
</reference>
<dbReference type="AlphaFoldDB" id="A0A6A4QZZ2"/>
<evidence type="ECO:0000256" key="2">
    <source>
        <dbReference type="ARBA" id="ARBA00022963"/>
    </source>
</evidence>
<evidence type="ECO:0000313" key="5">
    <source>
        <dbReference type="Proteomes" id="UP000447434"/>
    </source>
</evidence>
<dbReference type="PANTHER" id="PTHR46020:SF4">
    <property type="entry name" value="OS04G0650200 PROTEIN"/>
    <property type="match status" value="1"/>
</dbReference>
<keyword evidence="2" id="KW-0442">Lipid degradation</keyword>
<protein>
    <submittedName>
        <fullName evidence="4">Uncharacterized protein</fullName>
    </submittedName>
</protein>
<evidence type="ECO:0000256" key="3">
    <source>
        <dbReference type="ARBA" id="ARBA00023098"/>
    </source>
</evidence>
<evidence type="ECO:0000256" key="1">
    <source>
        <dbReference type="ARBA" id="ARBA00022801"/>
    </source>
</evidence>
<dbReference type="EMBL" id="WOCE01000002">
    <property type="protein sequence ID" value="KAE9619297.1"/>
    <property type="molecule type" value="Genomic_DNA"/>
</dbReference>
<sequence length="76" mass="8184">MLCTGFECGNVDEKGNTKYTLCEKPKLSFFWDNLHLSQNGWYSVFTQLESSLSQINGGGGGGGGGGGSNHYEIVLF</sequence>
<comment type="caution">
    <text evidence="4">The sequence shown here is derived from an EMBL/GenBank/DDBJ whole genome shotgun (WGS) entry which is preliminary data.</text>
</comment>
<dbReference type="Proteomes" id="UP000447434">
    <property type="component" value="Chromosome 2"/>
</dbReference>
<accession>A0A6A4QZZ2</accession>
<dbReference type="PANTHER" id="PTHR46020">
    <property type="entry name" value="OSJNBB0059K02.9 PROTEIN"/>
    <property type="match status" value="1"/>
</dbReference>
<dbReference type="OrthoDB" id="1600564at2759"/>
<gene>
    <name evidence="4" type="ORF">Lalb_Chr02g0151611</name>
</gene>
<keyword evidence="3" id="KW-0443">Lipid metabolism</keyword>
<organism evidence="4 5">
    <name type="scientific">Lupinus albus</name>
    <name type="common">White lupine</name>
    <name type="synonym">Lupinus termis</name>
    <dbReference type="NCBI Taxonomy" id="3870"/>
    <lineage>
        <taxon>Eukaryota</taxon>
        <taxon>Viridiplantae</taxon>
        <taxon>Streptophyta</taxon>
        <taxon>Embryophyta</taxon>
        <taxon>Tracheophyta</taxon>
        <taxon>Spermatophyta</taxon>
        <taxon>Magnoliopsida</taxon>
        <taxon>eudicotyledons</taxon>
        <taxon>Gunneridae</taxon>
        <taxon>Pentapetalae</taxon>
        <taxon>rosids</taxon>
        <taxon>fabids</taxon>
        <taxon>Fabales</taxon>
        <taxon>Fabaceae</taxon>
        <taxon>Papilionoideae</taxon>
        <taxon>50 kb inversion clade</taxon>
        <taxon>genistoids sensu lato</taxon>
        <taxon>core genistoids</taxon>
        <taxon>Genisteae</taxon>
        <taxon>Lupinus</taxon>
    </lineage>
</organism>